<dbReference type="Pfam" id="PF10531">
    <property type="entry name" value="SLBB"/>
    <property type="match status" value="1"/>
</dbReference>
<evidence type="ECO:0000313" key="6">
    <source>
        <dbReference type="Proteomes" id="UP000219452"/>
    </source>
</evidence>
<keyword evidence="6" id="KW-1185">Reference proteome</keyword>
<dbReference type="GO" id="GO:0015159">
    <property type="term" value="F:polysaccharide transmembrane transporter activity"/>
    <property type="evidence" value="ECO:0007669"/>
    <property type="project" value="InterPro"/>
</dbReference>
<evidence type="ECO:0000259" key="4">
    <source>
        <dbReference type="Pfam" id="PF10531"/>
    </source>
</evidence>
<dbReference type="InterPro" id="IPR049712">
    <property type="entry name" value="Poly_export"/>
</dbReference>
<dbReference type="Pfam" id="PF02563">
    <property type="entry name" value="Poly_export"/>
    <property type="match status" value="1"/>
</dbReference>
<dbReference type="InterPro" id="IPR019554">
    <property type="entry name" value="Soluble_ligand-bd"/>
</dbReference>
<evidence type="ECO:0000256" key="2">
    <source>
        <dbReference type="SAM" id="Phobius"/>
    </source>
</evidence>
<dbReference type="RefSeq" id="WP_097127149.1">
    <property type="nucleotide sequence ID" value="NZ_OCNH01000003.1"/>
</dbReference>
<feature type="transmembrane region" description="Helical" evidence="2">
    <location>
        <begin position="256"/>
        <end position="275"/>
    </location>
</feature>
<gene>
    <name evidence="5" type="ORF">SAMN06269250_3570</name>
</gene>
<feature type="domain" description="Soluble ligand binding" evidence="4">
    <location>
        <begin position="161"/>
        <end position="210"/>
    </location>
</feature>
<dbReference type="AlphaFoldDB" id="A0A286G839"/>
<feature type="transmembrane region" description="Helical" evidence="2">
    <location>
        <begin position="12"/>
        <end position="29"/>
    </location>
</feature>
<accession>A0A286G839</accession>
<organism evidence="5 6">
    <name type="scientific">Spirosoma fluviale</name>
    <dbReference type="NCBI Taxonomy" id="1597977"/>
    <lineage>
        <taxon>Bacteria</taxon>
        <taxon>Pseudomonadati</taxon>
        <taxon>Bacteroidota</taxon>
        <taxon>Cytophagia</taxon>
        <taxon>Cytophagales</taxon>
        <taxon>Cytophagaceae</taxon>
        <taxon>Spirosoma</taxon>
    </lineage>
</organism>
<name>A0A286G839_9BACT</name>
<sequence>MTTSINRLTLNKFCITLINFGFLMVFFSACTSTKSVIYFQGGRQIDTASYSTLQPVTPSLSVIEKGDILAIVVTSLSEESNELINFPNVHPLNLTIFPGATTQGQQPLGYMVDEAGNVNIPLVGNVNLVGLSIKDANKLLVEKLGKYLTNPSVTVRQLNYKVTVLGEVNRPGIFSLLDNKTTLPDLLGMAGDLTVFGRRDNVMLIRMNGAKREVIRLDLTSRSVLNSPYFFVQNNDVVYIEPRSGKLTSADRTFQLLPIYLGLTSTLLFLANILFN</sequence>
<dbReference type="Gene3D" id="3.30.1950.10">
    <property type="entry name" value="wza like domain"/>
    <property type="match status" value="1"/>
</dbReference>
<dbReference type="PANTHER" id="PTHR33619">
    <property type="entry name" value="POLYSACCHARIDE EXPORT PROTEIN GFCE-RELATED"/>
    <property type="match status" value="1"/>
</dbReference>
<dbReference type="InterPro" id="IPR003715">
    <property type="entry name" value="Poly_export_N"/>
</dbReference>
<proteinExistence type="predicted"/>
<dbReference type="PANTHER" id="PTHR33619:SF3">
    <property type="entry name" value="POLYSACCHARIDE EXPORT PROTEIN GFCE-RELATED"/>
    <property type="match status" value="1"/>
</dbReference>
<protein>
    <submittedName>
        <fullName evidence="5">Polysaccharide export outer membrane protein</fullName>
    </submittedName>
</protein>
<evidence type="ECO:0000259" key="3">
    <source>
        <dbReference type="Pfam" id="PF02563"/>
    </source>
</evidence>
<dbReference type="EMBL" id="OCNH01000003">
    <property type="protein sequence ID" value="SOD91648.1"/>
    <property type="molecule type" value="Genomic_DNA"/>
</dbReference>
<keyword evidence="2" id="KW-1133">Transmembrane helix</keyword>
<reference evidence="6" key="1">
    <citation type="submission" date="2017-09" db="EMBL/GenBank/DDBJ databases">
        <authorList>
            <person name="Varghese N."/>
            <person name="Submissions S."/>
        </authorList>
    </citation>
    <scope>NUCLEOTIDE SEQUENCE [LARGE SCALE GENOMIC DNA]</scope>
    <source>
        <strain evidence="6">DSM 29961</strain>
    </source>
</reference>
<keyword evidence="2" id="KW-0472">Membrane</keyword>
<dbReference type="Proteomes" id="UP000219452">
    <property type="component" value="Unassembled WGS sequence"/>
</dbReference>
<feature type="domain" description="Polysaccharide export protein N-terminal" evidence="3">
    <location>
        <begin position="62"/>
        <end position="156"/>
    </location>
</feature>
<keyword evidence="2" id="KW-0812">Transmembrane</keyword>
<evidence type="ECO:0000313" key="5">
    <source>
        <dbReference type="EMBL" id="SOD91648.1"/>
    </source>
</evidence>
<keyword evidence="1" id="KW-0732">Signal</keyword>
<dbReference type="OrthoDB" id="662756at2"/>
<evidence type="ECO:0000256" key="1">
    <source>
        <dbReference type="ARBA" id="ARBA00022729"/>
    </source>
</evidence>
<dbReference type="PROSITE" id="PS51257">
    <property type="entry name" value="PROKAR_LIPOPROTEIN"/>
    <property type="match status" value="1"/>
</dbReference>